<comment type="caution">
    <text evidence="1">The sequence shown here is derived from an EMBL/GenBank/DDBJ whole genome shotgun (WGS) entry which is preliminary data.</text>
</comment>
<keyword evidence="2" id="KW-1185">Reference proteome</keyword>
<gene>
    <name evidence="1" type="ORF">QAD02_020994</name>
</gene>
<evidence type="ECO:0000313" key="2">
    <source>
        <dbReference type="Proteomes" id="UP001239111"/>
    </source>
</evidence>
<sequence length="521" mass="58226">MESSSCPTTPKTGPRRTLRRIRQQQLQSALGGESPTASPRKKKSKTTVRSSKKQKSTQAVRARRVLMKAKNADATSLNRLGYAMNNGKDSDYMMDDENQPGSSSGKTVSATVHAGSVIDENDPDMIQNGQLEDFDSDEDQDGHMDLENEENDDDVQLENYQHSSRESTPDLARRIEDAPIQPELNAIAQDPIQNPSPPPIQPAAGEMEQIQDPPPLPIRPEAREIVGGQDPPPLIIQLAGGAIGRERLHIPPPPPNQPQVAALVQNRAQMPPPPPPPPPPPIASGANRILRNNGQQQREPHLVPVVIENMNRGNGVQQHPQGRLQNCNDGDDDDNDDNNDGERDVLVDRRRGDVLRMYQHVREYYLNDPAGIADKERRGKVSQTNPLMTYVGEGIYMPSLTYTAALTGDPKCCFTTMLHATINEEDLENRAMKIYPYMLVNRPNLIQFEPHLMRLFISIFDDYILSKGFPDGIATKWRLSVPDRLTNAIQNAAKTMNRRRRLGVIARQVDENNRPLLPHYR</sequence>
<proteinExistence type="predicted"/>
<organism evidence="1 2">
    <name type="scientific">Eretmocerus hayati</name>
    <dbReference type="NCBI Taxonomy" id="131215"/>
    <lineage>
        <taxon>Eukaryota</taxon>
        <taxon>Metazoa</taxon>
        <taxon>Ecdysozoa</taxon>
        <taxon>Arthropoda</taxon>
        <taxon>Hexapoda</taxon>
        <taxon>Insecta</taxon>
        <taxon>Pterygota</taxon>
        <taxon>Neoptera</taxon>
        <taxon>Endopterygota</taxon>
        <taxon>Hymenoptera</taxon>
        <taxon>Apocrita</taxon>
        <taxon>Proctotrupomorpha</taxon>
        <taxon>Chalcidoidea</taxon>
        <taxon>Aphelinidae</taxon>
        <taxon>Aphelininae</taxon>
        <taxon>Eretmocerus</taxon>
    </lineage>
</organism>
<dbReference type="EMBL" id="CM056741">
    <property type="protein sequence ID" value="KAJ8685201.1"/>
    <property type="molecule type" value="Genomic_DNA"/>
</dbReference>
<protein>
    <submittedName>
        <fullName evidence="1">Uncharacterized protein</fullName>
    </submittedName>
</protein>
<evidence type="ECO:0000313" key="1">
    <source>
        <dbReference type="EMBL" id="KAJ8685201.1"/>
    </source>
</evidence>
<accession>A0ACC2PQB5</accession>
<dbReference type="Proteomes" id="UP001239111">
    <property type="component" value="Chromosome 1"/>
</dbReference>
<name>A0ACC2PQB5_9HYME</name>
<reference evidence="1" key="1">
    <citation type="submission" date="2023-04" db="EMBL/GenBank/DDBJ databases">
        <title>A chromosome-level genome assembly of the parasitoid wasp Eretmocerus hayati.</title>
        <authorList>
            <person name="Zhong Y."/>
            <person name="Liu S."/>
            <person name="Liu Y."/>
        </authorList>
    </citation>
    <scope>NUCLEOTIDE SEQUENCE</scope>
    <source>
        <strain evidence="1">ZJU_SS_LIU_2023</strain>
    </source>
</reference>